<dbReference type="AlphaFoldDB" id="A0ABD1DGY7"/>
<sequence length="121" mass="13340">IRCTARIHEIYLQSSEKSIEEERPRVISQASSSSSSSSNSINMIQNSPYDQLLDDELDRKDFMTHLHGMYTVSTVYGKKGGGTLVMTTPDRSQPQIRPNHPESSQLIIGDGLGCRAGGRVS</sequence>
<feature type="compositionally biased region" description="Low complexity" evidence="1">
    <location>
        <begin position="27"/>
        <end position="43"/>
    </location>
</feature>
<dbReference type="EMBL" id="JBEHCU010005950">
    <property type="protein sequence ID" value="KAL1398272.1"/>
    <property type="molecule type" value="Genomic_DNA"/>
</dbReference>
<evidence type="ECO:0000313" key="2">
    <source>
        <dbReference type="EMBL" id="KAL1398272.1"/>
    </source>
</evidence>
<evidence type="ECO:0000313" key="3">
    <source>
        <dbReference type="Proteomes" id="UP001562425"/>
    </source>
</evidence>
<organism evidence="2 3">
    <name type="scientific">Culex pipiens pipiens</name>
    <name type="common">Northern house mosquito</name>
    <dbReference type="NCBI Taxonomy" id="38569"/>
    <lineage>
        <taxon>Eukaryota</taxon>
        <taxon>Metazoa</taxon>
        <taxon>Ecdysozoa</taxon>
        <taxon>Arthropoda</taxon>
        <taxon>Hexapoda</taxon>
        <taxon>Insecta</taxon>
        <taxon>Pterygota</taxon>
        <taxon>Neoptera</taxon>
        <taxon>Endopterygota</taxon>
        <taxon>Diptera</taxon>
        <taxon>Nematocera</taxon>
        <taxon>Culicoidea</taxon>
        <taxon>Culicidae</taxon>
        <taxon>Culicinae</taxon>
        <taxon>Culicini</taxon>
        <taxon>Culex</taxon>
        <taxon>Culex</taxon>
    </lineage>
</organism>
<evidence type="ECO:0000256" key="1">
    <source>
        <dbReference type="SAM" id="MobiDB-lite"/>
    </source>
</evidence>
<dbReference type="Proteomes" id="UP001562425">
    <property type="component" value="Unassembled WGS sequence"/>
</dbReference>
<feature type="compositionally biased region" description="Polar residues" evidence="1">
    <location>
        <begin position="85"/>
        <end position="106"/>
    </location>
</feature>
<reference evidence="2 3" key="1">
    <citation type="submission" date="2024-05" db="EMBL/GenBank/DDBJ databases">
        <title>Culex pipiens pipiens assembly and annotation.</title>
        <authorList>
            <person name="Alout H."/>
            <person name="Durand T."/>
        </authorList>
    </citation>
    <scope>NUCLEOTIDE SEQUENCE [LARGE SCALE GENOMIC DNA]</scope>
    <source>
        <strain evidence="2">HA-2024</strain>
        <tissue evidence="2">Whole body</tissue>
    </source>
</reference>
<proteinExistence type="predicted"/>
<feature type="region of interest" description="Disordered" evidence="1">
    <location>
        <begin position="15"/>
        <end position="43"/>
    </location>
</feature>
<gene>
    <name evidence="2" type="ORF">pipiens_009101</name>
</gene>
<accession>A0ABD1DGY7</accession>
<comment type="caution">
    <text evidence="2">The sequence shown here is derived from an EMBL/GenBank/DDBJ whole genome shotgun (WGS) entry which is preliminary data.</text>
</comment>
<keyword evidence="3" id="KW-1185">Reference proteome</keyword>
<protein>
    <submittedName>
        <fullName evidence="2">Uncharacterized protein</fullName>
    </submittedName>
</protein>
<feature type="non-terminal residue" evidence="2">
    <location>
        <position position="1"/>
    </location>
</feature>
<feature type="region of interest" description="Disordered" evidence="1">
    <location>
        <begin position="83"/>
        <end position="111"/>
    </location>
</feature>
<name>A0ABD1DGY7_CULPP</name>